<reference evidence="3" key="1">
    <citation type="journal article" date="2019" name="Int. J. Syst. Evol. Microbiol.">
        <title>The Global Catalogue of Microorganisms (GCM) 10K type strain sequencing project: providing services to taxonomists for standard genome sequencing and annotation.</title>
        <authorList>
            <consortium name="The Broad Institute Genomics Platform"/>
            <consortium name="The Broad Institute Genome Sequencing Center for Infectious Disease"/>
            <person name="Wu L."/>
            <person name="Ma J."/>
        </authorList>
    </citation>
    <scope>NUCLEOTIDE SEQUENCE [LARGE SCALE GENOMIC DNA]</scope>
    <source>
        <strain evidence="3">JCM 18531</strain>
    </source>
</reference>
<dbReference type="InterPro" id="IPR000182">
    <property type="entry name" value="GNAT_dom"/>
</dbReference>
<dbReference type="EMBL" id="BAABKM010000002">
    <property type="protein sequence ID" value="GAA4704057.1"/>
    <property type="molecule type" value="Genomic_DNA"/>
</dbReference>
<dbReference type="Gene3D" id="3.40.630.30">
    <property type="match status" value="1"/>
</dbReference>
<sequence>MTLPVVVTSERLTLPVWTPDEAADIRAGRSRDGWHRDYPREDDRDAAGMYHRDDPWAPRHIIRGATALGSIGFFGPPEAAPDGVPEVEVGYGLVDEAHGYGFATEALQALLVETDAAGVRVRASVEPTNKASVRVLAKCGFTELRGANEDGELVMARPLPA</sequence>
<dbReference type="Pfam" id="PF13302">
    <property type="entry name" value="Acetyltransf_3"/>
    <property type="match status" value="1"/>
</dbReference>
<name>A0ABP8XCI6_9ACTN</name>
<evidence type="ECO:0000313" key="2">
    <source>
        <dbReference type="EMBL" id="GAA4704057.1"/>
    </source>
</evidence>
<proteinExistence type="predicted"/>
<keyword evidence="3" id="KW-1185">Reference proteome</keyword>
<accession>A0ABP8XCI6</accession>
<evidence type="ECO:0000313" key="3">
    <source>
        <dbReference type="Proteomes" id="UP001499974"/>
    </source>
</evidence>
<evidence type="ECO:0000259" key="1">
    <source>
        <dbReference type="PROSITE" id="PS51186"/>
    </source>
</evidence>
<dbReference type="PANTHER" id="PTHR43792:SF13">
    <property type="entry name" value="ACETYLTRANSFERASE"/>
    <property type="match status" value="1"/>
</dbReference>
<protein>
    <recommendedName>
        <fullName evidence="1">N-acetyltransferase domain-containing protein</fullName>
    </recommendedName>
</protein>
<dbReference type="Proteomes" id="UP001499974">
    <property type="component" value="Unassembled WGS sequence"/>
</dbReference>
<organism evidence="2 3">
    <name type="scientific">Nocardioides conyzicola</name>
    <dbReference type="NCBI Taxonomy" id="1651781"/>
    <lineage>
        <taxon>Bacteria</taxon>
        <taxon>Bacillati</taxon>
        <taxon>Actinomycetota</taxon>
        <taxon>Actinomycetes</taxon>
        <taxon>Propionibacteriales</taxon>
        <taxon>Nocardioidaceae</taxon>
        <taxon>Nocardioides</taxon>
    </lineage>
</organism>
<feature type="domain" description="N-acetyltransferase" evidence="1">
    <location>
        <begin position="12"/>
        <end position="160"/>
    </location>
</feature>
<comment type="caution">
    <text evidence="2">The sequence shown here is derived from an EMBL/GenBank/DDBJ whole genome shotgun (WGS) entry which is preliminary data.</text>
</comment>
<dbReference type="PROSITE" id="PS51186">
    <property type="entry name" value="GNAT"/>
    <property type="match status" value="1"/>
</dbReference>
<dbReference type="InterPro" id="IPR016181">
    <property type="entry name" value="Acyl_CoA_acyltransferase"/>
</dbReference>
<dbReference type="RefSeq" id="WP_345521301.1">
    <property type="nucleotide sequence ID" value="NZ_BAABKM010000002.1"/>
</dbReference>
<dbReference type="SUPFAM" id="SSF55729">
    <property type="entry name" value="Acyl-CoA N-acyltransferases (Nat)"/>
    <property type="match status" value="1"/>
</dbReference>
<gene>
    <name evidence="2" type="ORF">GCM10023349_21950</name>
</gene>
<dbReference type="InterPro" id="IPR051531">
    <property type="entry name" value="N-acetyltransferase"/>
</dbReference>
<dbReference type="PANTHER" id="PTHR43792">
    <property type="entry name" value="GNAT FAMILY, PUTATIVE (AFU_ORTHOLOGUE AFUA_3G00765)-RELATED-RELATED"/>
    <property type="match status" value="1"/>
</dbReference>